<proteinExistence type="predicted"/>
<dbReference type="Proteomes" id="UP001596407">
    <property type="component" value="Unassembled WGS sequence"/>
</dbReference>
<dbReference type="PANTHER" id="PTHR43682">
    <property type="entry name" value="LACTATE UTILIZATION PROTEIN C"/>
    <property type="match status" value="1"/>
</dbReference>
<keyword evidence="3" id="KW-1185">Reference proteome</keyword>
<dbReference type="SUPFAM" id="SSF100950">
    <property type="entry name" value="NagB/RpiA/CoA transferase-like"/>
    <property type="match status" value="1"/>
</dbReference>
<reference evidence="2 3" key="1">
    <citation type="journal article" date="2019" name="Int. J. Syst. Evol. Microbiol.">
        <title>The Global Catalogue of Microorganisms (GCM) 10K type strain sequencing project: providing services to taxonomists for standard genome sequencing and annotation.</title>
        <authorList>
            <consortium name="The Broad Institute Genomics Platform"/>
            <consortium name="The Broad Institute Genome Sequencing Center for Infectious Disease"/>
            <person name="Wu L."/>
            <person name="Ma J."/>
        </authorList>
    </citation>
    <scope>NUCLEOTIDE SEQUENCE [LARGE SCALE GENOMIC DNA]</scope>
    <source>
        <strain evidence="2 3">DT72</strain>
    </source>
</reference>
<dbReference type="AlphaFoldDB" id="A0ABD5WHF7"/>
<dbReference type="InterPro" id="IPR037171">
    <property type="entry name" value="NagB/RpiA_transferase-like"/>
</dbReference>
<evidence type="ECO:0000313" key="2">
    <source>
        <dbReference type="EMBL" id="MFC7078880.1"/>
    </source>
</evidence>
<name>A0ABD5WHF7_9EURY</name>
<dbReference type="InterPro" id="IPR024185">
    <property type="entry name" value="FTHF_cligase-like_sf"/>
</dbReference>
<feature type="domain" description="LUD" evidence="1">
    <location>
        <begin position="64"/>
        <end position="166"/>
    </location>
</feature>
<organism evidence="2 3">
    <name type="scientific">Halorussus caseinilyticus</name>
    <dbReference type="NCBI Taxonomy" id="3034025"/>
    <lineage>
        <taxon>Archaea</taxon>
        <taxon>Methanobacteriati</taxon>
        <taxon>Methanobacteriota</taxon>
        <taxon>Stenosarchaea group</taxon>
        <taxon>Halobacteria</taxon>
        <taxon>Halobacteriales</taxon>
        <taxon>Haladaptataceae</taxon>
        <taxon>Halorussus</taxon>
    </lineage>
</organism>
<evidence type="ECO:0000259" key="1">
    <source>
        <dbReference type="Pfam" id="PF02589"/>
    </source>
</evidence>
<sequence length="169" mass="17607">METDSLGQFEDSLRRMRVGRTSVEAGSFEDALRSVVETPAVGSPLPFEGVSLGETPVELDPTPDQLQNAKTGVTAAAMGVADYGSIVVRSSPAGDEPASLYPETHVAVLRGSDVVPDMPTAFERLAESVGTDRGDAIIATGPSATADMGELVYGAHGPKAVHVLILEDR</sequence>
<dbReference type="PANTHER" id="PTHR43682:SF1">
    <property type="entry name" value="LACTATE UTILIZATION PROTEIN C"/>
    <property type="match status" value="1"/>
</dbReference>
<dbReference type="Pfam" id="PF02589">
    <property type="entry name" value="LUD_dom"/>
    <property type="match status" value="1"/>
</dbReference>
<protein>
    <submittedName>
        <fullName evidence="2">Lactate utilization protein C</fullName>
    </submittedName>
</protein>
<dbReference type="Gene3D" id="3.40.50.10420">
    <property type="entry name" value="NagB/RpiA/CoA transferase-like"/>
    <property type="match status" value="1"/>
</dbReference>
<comment type="caution">
    <text evidence="2">The sequence shown here is derived from an EMBL/GenBank/DDBJ whole genome shotgun (WGS) entry which is preliminary data.</text>
</comment>
<accession>A0ABD5WHF7</accession>
<dbReference type="InterPro" id="IPR003741">
    <property type="entry name" value="LUD_dom"/>
</dbReference>
<dbReference type="EMBL" id="JBHSZH010000001">
    <property type="protein sequence ID" value="MFC7078880.1"/>
    <property type="molecule type" value="Genomic_DNA"/>
</dbReference>
<evidence type="ECO:0000313" key="3">
    <source>
        <dbReference type="Proteomes" id="UP001596407"/>
    </source>
</evidence>
<gene>
    <name evidence="2" type="ORF">ACFQJ6_00775</name>
</gene>
<dbReference type="RefSeq" id="WP_382208430.1">
    <property type="nucleotide sequence ID" value="NZ_JBHSZH010000001.1"/>
</dbReference>